<name>A0A2P5BB51_PARAD</name>
<evidence type="ECO:0000256" key="8">
    <source>
        <dbReference type="ARBA" id="ARBA00023136"/>
    </source>
</evidence>
<keyword evidence="6" id="KW-0677">Repeat</keyword>
<evidence type="ECO:0000256" key="13">
    <source>
        <dbReference type="SAM" id="SignalP"/>
    </source>
</evidence>
<evidence type="ECO:0000256" key="12">
    <source>
        <dbReference type="SAM" id="MobiDB-lite"/>
    </source>
</evidence>
<evidence type="ECO:0000256" key="10">
    <source>
        <dbReference type="ARBA" id="ARBA00023288"/>
    </source>
</evidence>
<accession>A0A2P5BB51</accession>
<evidence type="ECO:0000313" key="16">
    <source>
        <dbReference type="Proteomes" id="UP000237105"/>
    </source>
</evidence>
<evidence type="ECO:0000313" key="15">
    <source>
        <dbReference type="EMBL" id="PON46033.1"/>
    </source>
</evidence>
<dbReference type="FunFam" id="2.30.180.10:FF:000008">
    <property type="entry name" value="Fasciclin-like arabinogalactan protein 10"/>
    <property type="match status" value="1"/>
</dbReference>
<evidence type="ECO:0000256" key="5">
    <source>
        <dbReference type="ARBA" id="ARBA00022729"/>
    </source>
</evidence>
<dbReference type="PANTHER" id="PTHR32382:SF64">
    <property type="entry name" value="FASCICLIN-LIKE ARABINOGALACTAN PROTEIN 2"/>
    <property type="match status" value="1"/>
</dbReference>
<dbReference type="Gene3D" id="2.30.180.10">
    <property type="entry name" value="FAS1 domain"/>
    <property type="match status" value="2"/>
</dbReference>
<dbReference type="GO" id="GO:0005886">
    <property type="term" value="C:plasma membrane"/>
    <property type="evidence" value="ECO:0007669"/>
    <property type="project" value="UniProtKB-SubCell"/>
</dbReference>
<dbReference type="SUPFAM" id="SSF82153">
    <property type="entry name" value="FAS1 domain"/>
    <property type="match status" value="2"/>
</dbReference>
<evidence type="ECO:0000256" key="6">
    <source>
        <dbReference type="ARBA" id="ARBA00022737"/>
    </source>
</evidence>
<dbReference type="SMART" id="SM00554">
    <property type="entry name" value="FAS1"/>
    <property type="match status" value="2"/>
</dbReference>
<organism evidence="15 16">
    <name type="scientific">Parasponia andersonii</name>
    <name type="common">Sponia andersonii</name>
    <dbReference type="NCBI Taxonomy" id="3476"/>
    <lineage>
        <taxon>Eukaryota</taxon>
        <taxon>Viridiplantae</taxon>
        <taxon>Streptophyta</taxon>
        <taxon>Embryophyta</taxon>
        <taxon>Tracheophyta</taxon>
        <taxon>Spermatophyta</taxon>
        <taxon>Magnoliopsida</taxon>
        <taxon>eudicotyledons</taxon>
        <taxon>Gunneridae</taxon>
        <taxon>Pentapetalae</taxon>
        <taxon>rosids</taxon>
        <taxon>fabids</taxon>
        <taxon>Rosales</taxon>
        <taxon>Cannabaceae</taxon>
        <taxon>Parasponia</taxon>
    </lineage>
</organism>
<dbReference type="Proteomes" id="UP000237105">
    <property type="component" value="Unassembled WGS sequence"/>
</dbReference>
<dbReference type="AlphaFoldDB" id="A0A2P5BB51"/>
<evidence type="ECO:0000256" key="7">
    <source>
        <dbReference type="ARBA" id="ARBA00022974"/>
    </source>
</evidence>
<feature type="chain" id="PRO_5015195248" evidence="13">
    <location>
        <begin position="26"/>
        <end position="388"/>
    </location>
</feature>
<keyword evidence="16" id="KW-1185">Reference proteome</keyword>
<dbReference type="PANTHER" id="PTHR32382">
    <property type="entry name" value="FASCICLIN-LIKE ARABINOGALACTAN PROTEIN"/>
    <property type="match status" value="1"/>
</dbReference>
<evidence type="ECO:0000256" key="9">
    <source>
        <dbReference type="ARBA" id="ARBA00023180"/>
    </source>
</evidence>
<feature type="region of interest" description="Disordered" evidence="12">
    <location>
        <begin position="332"/>
        <end position="365"/>
    </location>
</feature>
<dbReference type="InterPro" id="IPR000782">
    <property type="entry name" value="FAS1_domain"/>
</dbReference>
<keyword evidence="9" id="KW-0325">Glycoprotein</keyword>
<dbReference type="EMBL" id="JXTB01000319">
    <property type="protein sequence ID" value="PON46033.1"/>
    <property type="molecule type" value="Genomic_DNA"/>
</dbReference>
<dbReference type="InterPro" id="IPR033254">
    <property type="entry name" value="Plant_FLA"/>
</dbReference>
<keyword evidence="5 13" id="KW-0732">Signal</keyword>
<dbReference type="GO" id="GO:0048367">
    <property type="term" value="P:shoot system development"/>
    <property type="evidence" value="ECO:0007669"/>
    <property type="project" value="TreeGrafter"/>
</dbReference>
<dbReference type="GO" id="GO:0098552">
    <property type="term" value="C:side of membrane"/>
    <property type="evidence" value="ECO:0007669"/>
    <property type="project" value="UniProtKB-KW"/>
</dbReference>
<keyword evidence="7" id="KW-0654">Proteoglycan</keyword>
<evidence type="ECO:0000256" key="11">
    <source>
        <dbReference type="ARBA" id="ARBA00024686"/>
    </source>
</evidence>
<dbReference type="PROSITE" id="PS50213">
    <property type="entry name" value="FAS1"/>
    <property type="match status" value="2"/>
</dbReference>
<keyword evidence="3" id="KW-1003">Cell membrane</keyword>
<comment type="function">
    <text evidence="11">May be a cell surface adhesion protein.</text>
</comment>
<evidence type="ECO:0000256" key="1">
    <source>
        <dbReference type="ARBA" id="ARBA00004609"/>
    </source>
</evidence>
<feature type="domain" description="FAS1" evidence="14">
    <location>
        <begin position="25"/>
        <end position="173"/>
    </location>
</feature>
<dbReference type="FunFam" id="2.30.180.10:FF:000010">
    <property type="entry name" value="Fasciclin-like arabinogalactan protein 2"/>
    <property type="match status" value="1"/>
</dbReference>
<dbReference type="InterPro" id="IPR036378">
    <property type="entry name" value="FAS1_dom_sf"/>
</dbReference>
<gene>
    <name evidence="15" type="ORF">PanWU01x14_254530</name>
</gene>
<comment type="caution">
    <text evidence="15">The sequence shown here is derived from an EMBL/GenBank/DDBJ whole genome shotgun (WGS) entry which is preliminary data.</text>
</comment>
<dbReference type="GO" id="GO:0048364">
    <property type="term" value="P:root development"/>
    <property type="evidence" value="ECO:0007669"/>
    <property type="project" value="TreeGrafter"/>
</dbReference>
<dbReference type="OrthoDB" id="682048at2759"/>
<keyword evidence="10" id="KW-0449">Lipoprotein</keyword>
<keyword evidence="8" id="KW-0472">Membrane</keyword>
<evidence type="ECO:0000256" key="3">
    <source>
        <dbReference type="ARBA" id="ARBA00022475"/>
    </source>
</evidence>
<keyword evidence="4" id="KW-0336">GPI-anchor</keyword>
<feature type="compositionally biased region" description="Polar residues" evidence="12">
    <location>
        <begin position="353"/>
        <end position="362"/>
    </location>
</feature>
<evidence type="ECO:0000256" key="2">
    <source>
        <dbReference type="ARBA" id="ARBA00007843"/>
    </source>
</evidence>
<proteinExistence type="inferred from homology"/>
<feature type="domain" description="FAS1" evidence="14">
    <location>
        <begin position="186"/>
        <end position="325"/>
    </location>
</feature>
<reference evidence="16" key="1">
    <citation type="submission" date="2016-06" db="EMBL/GenBank/DDBJ databases">
        <title>Parallel loss of symbiosis genes in relatives of nitrogen-fixing non-legume Parasponia.</title>
        <authorList>
            <person name="Van Velzen R."/>
            <person name="Holmer R."/>
            <person name="Bu F."/>
            <person name="Rutten L."/>
            <person name="Van Zeijl A."/>
            <person name="Liu W."/>
            <person name="Santuari L."/>
            <person name="Cao Q."/>
            <person name="Sharma T."/>
            <person name="Shen D."/>
            <person name="Roswanjaya Y."/>
            <person name="Wardhani T."/>
            <person name="Kalhor M.S."/>
            <person name="Jansen J."/>
            <person name="Van den Hoogen J."/>
            <person name="Gungor B."/>
            <person name="Hartog M."/>
            <person name="Hontelez J."/>
            <person name="Verver J."/>
            <person name="Yang W.-C."/>
            <person name="Schijlen E."/>
            <person name="Repin R."/>
            <person name="Schilthuizen M."/>
            <person name="Schranz E."/>
            <person name="Heidstra R."/>
            <person name="Miyata K."/>
            <person name="Fedorova E."/>
            <person name="Kohlen W."/>
            <person name="Bisseling T."/>
            <person name="Smit S."/>
            <person name="Geurts R."/>
        </authorList>
    </citation>
    <scope>NUCLEOTIDE SEQUENCE [LARGE SCALE GENOMIC DNA]</scope>
    <source>
        <strain evidence="16">cv. WU1-14</strain>
    </source>
</reference>
<comment type="similarity">
    <text evidence="2">Belongs to the fasciclin-like AGP family.</text>
</comment>
<dbReference type="Pfam" id="PF02469">
    <property type="entry name" value="Fasciclin"/>
    <property type="match status" value="2"/>
</dbReference>
<evidence type="ECO:0000259" key="14">
    <source>
        <dbReference type="PROSITE" id="PS50213"/>
    </source>
</evidence>
<comment type="subcellular location">
    <subcellularLocation>
        <location evidence="1">Cell membrane</location>
        <topology evidence="1">Lipid-anchor</topology>
        <topology evidence="1">GPI-anchor</topology>
    </subcellularLocation>
</comment>
<protein>
    <submittedName>
        <fullName evidence="15">FAS1 domain containing protein</fullName>
    </submittedName>
</protein>
<sequence length="388" mass="41634">MPHSKLALFLPFVSFLLFLASTSHAHNITKILAQHPEFSTFNQYLTRTHLAADINRRLTITVLAIDNAAMSSLLSKGYSTYTIRNILSLHILVDYFGAKKLHQISKGSTLTSSVFQASGAAPGTSGYVNITDLKGGKVGFGVENNDGHLNARFVKSIKEIPYNISVLQISQVLSSAEAEAPTPGPSELNVTTILSKQGCKSFADLLIATGADATYQSNIESGLTVFCPTDGVIKGFLPRYKNLTAPQKTSLLLYHGIPVYQSLQMLKQNNGVVNTLATDRANKYDFTVQTDGEDLTLETKVVTSKVTGTLIDQEPLAVYKLNKVLLPSELFKPTEAPSPKSANSPGDEADSPQADSSDQTADGNGAVGINGGRLAMIFLSLCMGTLLM</sequence>
<dbReference type="STRING" id="3476.A0A2P5BB51"/>
<evidence type="ECO:0000256" key="4">
    <source>
        <dbReference type="ARBA" id="ARBA00022622"/>
    </source>
</evidence>
<feature type="signal peptide" evidence="13">
    <location>
        <begin position="1"/>
        <end position="25"/>
    </location>
</feature>